<proteinExistence type="predicted"/>
<dbReference type="Proteomes" id="UP000309174">
    <property type="component" value="Unassembled WGS sequence"/>
</dbReference>
<feature type="region of interest" description="Disordered" evidence="1">
    <location>
        <begin position="1"/>
        <end position="482"/>
    </location>
</feature>
<sequence length="524" mass="55737">MGVEHGDGTDTGTKPTASDRPHSVPPDNPGSPGQPSRLESRARAREPQQDNGTQPAEPKDTAAPPGRERDTRPATGQGGSSGTTQELQPEGGRAERTTPAEGGYTVPSDNPGSPGRPSRLESWARAREVQQDTAQDGQTTGERNEESASPRNDSGTGNGEATGGPEIPGRDDGEGETPKGDGTVQDRGPSTGAATGETGRFQDRDAEPFNRPDGAEPTDRPRPERDQPAPEQPAQAPDQPSAGPQEDRPDTAPGTPEPGDRDTQPTQDTGQPPQVPDTTGGDTPSPPENRPDEPGDGPPDGEPTEPQEPRANGEAADSDRDRKAEDDGTEPFPDETSETNPNAPANPILSDVYTDSQGRLRIEPWYGREQTGETSPAETETTDRSGLPAREDLDPAGAGNEAGRGELRDPSDDPADRDLRESDPERPSRGREGLRRFLNTAEDAKESLNKFSEPAEKNLERVEPTGQHSEARPDNDHISAPNHAAKAGDVTIGAVSTAIVLTEIVRHGVSYMRGHLRNRHENNR</sequence>
<evidence type="ECO:0000313" key="3">
    <source>
        <dbReference type="Proteomes" id="UP000309174"/>
    </source>
</evidence>
<feature type="compositionally biased region" description="Basic and acidic residues" evidence="1">
    <location>
        <begin position="168"/>
        <end position="179"/>
    </location>
</feature>
<evidence type="ECO:0000313" key="2">
    <source>
        <dbReference type="EMBL" id="TMQ98964.1"/>
    </source>
</evidence>
<feature type="compositionally biased region" description="Basic and acidic residues" evidence="1">
    <location>
        <begin position="38"/>
        <end position="48"/>
    </location>
</feature>
<feature type="compositionally biased region" description="Basic and acidic residues" evidence="1">
    <location>
        <begin position="200"/>
        <end position="228"/>
    </location>
</feature>
<accession>A0A5C4JB65</accession>
<feature type="compositionally biased region" description="Acidic residues" evidence="1">
    <location>
        <begin position="327"/>
        <end position="337"/>
    </location>
</feature>
<feature type="compositionally biased region" description="Low complexity" evidence="1">
    <location>
        <begin position="131"/>
        <end position="141"/>
    </location>
</feature>
<dbReference type="AlphaFoldDB" id="A0A5C4JB65"/>
<feature type="compositionally biased region" description="Basic and acidic residues" evidence="1">
    <location>
        <begin position="317"/>
        <end position="326"/>
    </location>
</feature>
<gene>
    <name evidence="2" type="ORF">ETD83_18780</name>
</gene>
<feature type="compositionally biased region" description="Low complexity" evidence="1">
    <location>
        <begin position="264"/>
        <end position="283"/>
    </location>
</feature>
<evidence type="ECO:0000256" key="1">
    <source>
        <dbReference type="SAM" id="MobiDB-lite"/>
    </source>
</evidence>
<feature type="compositionally biased region" description="Basic and acidic residues" evidence="1">
    <location>
        <begin position="403"/>
        <end position="435"/>
    </location>
</feature>
<comment type="caution">
    <text evidence="2">The sequence shown here is derived from an EMBL/GenBank/DDBJ whole genome shotgun (WGS) entry which is preliminary data.</text>
</comment>
<name>A0A5C4JB65_9ACTN</name>
<reference evidence="2 3" key="1">
    <citation type="submission" date="2019-05" db="EMBL/GenBank/DDBJ databases">
        <title>Draft genome sequence of Actinomadura sp. 14C53.</title>
        <authorList>
            <person name="Saricaoglu S."/>
            <person name="Isik K."/>
        </authorList>
    </citation>
    <scope>NUCLEOTIDE SEQUENCE [LARGE SCALE GENOMIC DNA]</scope>
    <source>
        <strain evidence="2 3">14C53</strain>
    </source>
</reference>
<protein>
    <submittedName>
        <fullName evidence="2">Uncharacterized protein</fullName>
    </submittedName>
</protein>
<feature type="compositionally biased region" description="Basic and acidic residues" evidence="1">
    <location>
        <begin position="442"/>
        <end position="477"/>
    </location>
</feature>
<feature type="compositionally biased region" description="Basic and acidic residues" evidence="1">
    <location>
        <begin position="118"/>
        <end position="130"/>
    </location>
</feature>
<keyword evidence="3" id="KW-1185">Reference proteome</keyword>
<dbReference type="RefSeq" id="WP_138646434.1">
    <property type="nucleotide sequence ID" value="NZ_VCKW01000090.1"/>
</dbReference>
<dbReference type="EMBL" id="VCKW01000090">
    <property type="protein sequence ID" value="TMQ98964.1"/>
    <property type="molecule type" value="Genomic_DNA"/>
</dbReference>
<organism evidence="2 3">
    <name type="scientific">Actinomadura soli</name>
    <dbReference type="NCBI Taxonomy" id="2508997"/>
    <lineage>
        <taxon>Bacteria</taxon>
        <taxon>Bacillati</taxon>
        <taxon>Actinomycetota</taxon>
        <taxon>Actinomycetes</taxon>
        <taxon>Streptosporangiales</taxon>
        <taxon>Thermomonosporaceae</taxon>
        <taxon>Actinomadura</taxon>
    </lineage>
</organism>
<dbReference type="OrthoDB" id="3444506at2"/>